<dbReference type="GO" id="GO:0007165">
    <property type="term" value="P:signal transduction"/>
    <property type="evidence" value="ECO:0007669"/>
    <property type="project" value="InterPro"/>
</dbReference>
<dbReference type="InterPro" id="IPR032675">
    <property type="entry name" value="LRR_dom_sf"/>
</dbReference>
<keyword evidence="3" id="KW-0677">Repeat</keyword>
<dbReference type="GO" id="GO:0005634">
    <property type="term" value="C:nucleus"/>
    <property type="evidence" value="ECO:0007669"/>
    <property type="project" value="TreeGrafter"/>
</dbReference>
<dbReference type="OrthoDB" id="184583at2759"/>
<dbReference type="PANTHER" id="PTHR24113">
    <property type="entry name" value="RAN GTPASE-ACTIVATING PROTEIN 1"/>
    <property type="match status" value="1"/>
</dbReference>
<dbReference type="EMBL" id="BLKM01000378">
    <property type="protein sequence ID" value="GFG32673.1"/>
    <property type="molecule type" value="Genomic_DNA"/>
</dbReference>
<proteinExistence type="predicted"/>
<dbReference type="SMART" id="SM00368">
    <property type="entry name" value="LRR_RI"/>
    <property type="match status" value="9"/>
</dbReference>
<sequence length="596" mass="65596">MSEAVVDEVTQRISNTTMDKSGVSFEGKCLKLDTEDDARDVIQAINSCQNLHYLNLEGNTLGVDAAKGIAKALESHSEFKRALWKDLFTGRMKTEIPKALQFLGSGLVLSGAQLLELDLSDNAFGPIGVEGLAVLLRSPACHALQILKLNNNGLGVGGGKLLSRALLDCYNKSRESGKTLALKVFIAGRNRLENEGAKALSEVFKTLGTLEEVAMPQNGIYHVGITALSEAFIQNPNLRVLNLNDNTVTKKGAVAFAVALRSLQKLEEINLGDCLLKTKGAMSIADALAEGHKELQKLHLGFNEIGARGGLELARAMRNKEKLTLLDVGGNLFGETGRQELQSELKDSGRLNALGSLSEDEEEDDDDDDEEEEGEEEEEEEEEEEDEGEEDDASEEGESEDGKVEKEDISDLERTIQEIQNVKLNDSRETKNKAVAEMSLVSVCEFLEHPTQERFLALGNNRVELIMKEIKNCSGDSYLEKLVPTVMKVSSLSASSSEVTKQAALLCSDALYRELFRWAEEQQQSSVVNNSLLVHLGLIKSEDKKLKLTWNLDGCMASLEQAIRQDYFPQGTRETLQLFLSRQVFDVESSTILPHD</sequence>
<dbReference type="CDD" id="cd00116">
    <property type="entry name" value="LRR_RI"/>
    <property type="match status" value="1"/>
</dbReference>
<dbReference type="InterPro" id="IPR001611">
    <property type="entry name" value="Leu-rich_rpt"/>
</dbReference>
<evidence type="ECO:0000256" key="3">
    <source>
        <dbReference type="ARBA" id="ARBA00022737"/>
    </source>
</evidence>
<protein>
    <recommendedName>
        <fullName evidence="5">Ran-GTPase activating protein 1 C-terminal domain-containing protein</fullName>
    </recommendedName>
</protein>
<name>A0A6L2PJE3_COPFO</name>
<dbReference type="AlphaFoldDB" id="A0A6L2PJE3"/>
<dbReference type="Pfam" id="PF07834">
    <property type="entry name" value="RanGAP1_C"/>
    <property type="match status" value="1"/>
</dbReference>
<dbReference type="Gene3D" id="3.80.10.10">
    <property type="entry name" value="Ribonuclease Inhibitor"/>
    <property type="match status" value="1"/>
</dbReference>
<dbReference type="FunCoup" id="A0A6L2PJE3">
    <property type="interactions" value="1470"/>
</dbReference>
<dbReference type="InterPro" id="IPR027038">
    <property type="entry name" value="RanGap"/>
</dbReference>
<keyword evidence="7" id="KW-1185">Reference proteome</keyword>
<evidence type="ECO:0000256" key="2">
    <source>
        <dbReference type="ARBA" id="ARBA00022614"/>
    </source>
</evidence>
<gene>
    <name evidence="6" type="ORF">Cfor_04764</name>
</gene>
<evidence type="ECO:0000313" key="6">
    <source>
        <dbReference type="EMBL" id="GFG32673.1"/>
    </source>
</evidence>
<dbReference type="InParanoid" id="A0A6L2PJE3"/>
<reference evidence="7" key="1">
    <citation type="submission" date="2020-01" db="EMBL/GenBank/DDBJ databases">
        <title>Draft genome sequence of the Termite Coptotermes fromosanus.</title>
        <authorList>
            <person name="Itakura S."/>
            <person name="Yosikawa Y."/>
            <person name="Umezawa K."/>
        </authorList>
    </citation>
    <scope>NUCLEOTIDE SEQUENCE [LARGE SCALE GENOMIC DNA]</scope>
</reference>
<dbReference type="PANTHER" id="PTHR24113:SF12">
    <property type="entry name" value="RAN GTPASE-ACTIVATING PROTEIN 1"/>
    <property type="match status" value="1"/>
</dbReference>
<dbReference type="SUPFAM" id="SSF69099">
    <property type="entry name" value="Ran-GTPase activating protein 1 (RanGAP1), C-terminal domain"/>
    <property type="match status" value="1"/>
</dbReference>
<evidence type="ECO:0000259" key="5">
    <source>
        <dbReference type="Pfam" id="PF07834"/>
    </source>
</evidence>
<dbReference type="InterPro" id="IPR036720">
    <property type="entry name" value="RanGAP1_C_sf"/>
</dbReference>
<dbReference type="Pfam" id="PF13516">
    <property type="entry name" value="LRR_6"/>
    <property type="match status" value="4"/>
</dbReference>
<dbReference type="Gene3D" id="1.25.40.200">
    <property type="entry name" value="Ran-GTPase activating protein 1, C-terminal domain"/>
    <property type="match status" value="1"/>
</dbReference>
<feature type="region of interest" description="Disordered" evidence="4">
    <location>
        <begin position="343"/>
        <end position="411"/>
    </location>
</feature>
<dbReference type="InterPro" id="IPR009109">
    <property type="entry name" value="Ran_GTPase_activating_1_C"/>
</dbReference>
<dbReference type="GO" id="GO:0048471">
    <property type="term" value="C:perinuclear region of cytoplasm"/>
    <property type="evidence" value="ECO:0007669"/>
    <property type="project" value="TreeGrafter"/>
</dbReference>
<dbReference type="GO" id="GO:0005829">
    <property type="term" value="C:cytosol"/>
    <property type="evidence" value="ECO:0007669"/>
    <property type="project" value="TreeGrafter"/>
</dbReference>
<accession>A0A6L2PJE3</accession>
<dbReference type="Proteomes" id="UP000502823">
    <property type="component" value="Unassembled WGS sequence"/>
</dbReference>
<comment type="caution">
    <text evidence="6">The sequence shown here is derived from an EMBL/GenBank/DDBJ whole genome shotgun (WGS) entry which is preliminary data.</text>
</comment>
<evidence type="ECO:0000256" key="1">
    <source>
        <dbReference type="ARBA" id="ARBA00022468"/>
    </source>
</evidence>
<feature type="domain" description="Ran-GTPase activating protein 1 C-terminal" evidence="5">
    <location>
        <begin position="429"/>
        <end position="589"/>
    </location>
</feature>
<dbReference type="GO" id="GO:0031267">
    <property type="term" value="F:small GTPase binding"/>
    <property type="evidence" value="ECO:0007669"/>
    <property type="project" value="TreeGrafter"/>
</dbReference>
<organism evidence="6 7">
    <name type="scientific">Coptotermes formosanus</name>
    <name type="common">Formosan subterranean termite</name>
    <dbReference type="NCBI Taxonomy" id="36987"/>
    <lineage>
        <taxon>Eukaryota</taxon>
        <taxon>Metazoa</taxon>
        <taxon>Ecdysozoa</taxon>
        <taxon>Arthropoda</taxon>
        <taxon>Hexapoda</taxon>
        <taxon>Insecta</taxon>
        <taxon>Pterygota</taxon>
        <taxon>Neoptera</taxon>
        <taxon>Polyneoptera</taxon>
        <taxon>Dictyoptera</taxon>
        <taxon>Blattodea</taxon>
        <taxon>Blattoidea</taxon>
        <taxon>Termitoidae</taxon>
        <taxon>Rhinotermitidae</taxon>
        <taxon>Coptotermes</taxon>
    </lineage>
</organism>
<evidence type="ECO:0000256" key="4">
    <source>
        <dbReference type="SAM" id="MobiDB-lite"/>
    </source>
</evidence>
<dbReference type="GO" id="GO:0006913">
    <property type="term" value="P:nucleocytoplasmic transport"/>
    <property type="evidence" value="ECO:0007669"/>
    <property type="project" value="TreeGrafter"/>
</dbReference>
<feature type="compositionally biased region" description="Basic and acidic residues" evidence="4">
    <location>
        <begin position="400"/>
        <end position="411"/>
    </location>
</feature>
<feature type="compositionally biased region" description="Acidic residues" evidence="4">
    <location>
        <begin position="358"/>
        <end position="399"/>
    </location>
</feature>
<keyword evidence="2" id="KW-0433">Leucine-rich repeat</keyword>
<evidence type="ECO:0000313" key="7">
    <source>
        <dbReference type="Proteomes" id="UP000502823"/>
    </source>
</evidence>
<keyword evidence="1" id="KW-0343">GTPase activation</keyword>
<dbReference type="SUPFAM" id="SSF52047">
    <property type="entry name" value="RNI-like"/>
    <property type="match status" value="1"/>
</dbReference>
<dbReference type="GO" id="GO:0005096">
    <property type="term" value="F:GTPase activator activity"/>
    <property type="evidence" value="ECO:0007669"/>
    <property type="project" value="UniProtKB-KW"/>
</dbReference>